<keyword evidence="7" id="KW-0732">Signal</keyword>
<feature type="compositionally biased region" description="Acidic residues" evidence="5">
    <location>
        <begin position="572"/>
        <end position="588"/>
    </location>
</feature>
<dbReference type="GO" id="GO:0016020">
    <property type="term" value="C:membrane"/>
    <property type="evidence" value="ECO:0007669"/>
    <property type="project" value="UniProtKB-SubCell"/>
</dbReference>
<sequence>MTTFCRVLLIFGIYVAVSRAQSVEDDVFHFTNPSQGNAVWILDESSLPWTGGYQYLRSISGMPTTLLSVVDSSTGRTMAQCVAPHDATGNFSKRWERFSWELTSAGLDCTFEHGAATHSAFDHSQNPRTFSIRIQSVTGPACLRDVVVQTEQATGCPPHLSRNSFTANALNCSCPYLDAANEDGETENEDVDMLANSPQFPLFKVIDPSVLGSANPPTLPPSPCANHECHNNGTCLVSQEGAATCLCRNGFTGDRCELDVCSAVPCQNGGVCRSGNGRAYCDCPPAFSGLLCESAFSNETTTPICNPECANGQCVHKDGQTQCECRQGFTGANCNVLDVCLGDAACSMFGPSAKCVLDDNMDNMSSHSLINGTYDCLCPHPIHGQFVDCMQLHAPSATSVQPSEPVVVNNVTPSFPVLEISQLPTGTGANTPTTFTAGTTTTLATAVPVQQTMPPTQQVPSEPFGMFFKNLKIDCSQNKYHFTVGFTVTREPLRPFDVSSTTLPPPFNQHLITAGEPTWSSQLPPQQPQQPSEVPVPAQTMTTFIFPQTPETTTFAPTTGVQHKFVSPNMPDENEEEEEEETTDETEETFPTPSTMQVVTGVPTTSEFVVTSTVLPTTSDIEETDEDEDMTEEVTDSSTQSSTTVFIQPTSTITTEAPTTTMEEEEEMTTEDTESEEIASTTTQTSLPFWMTSTIKQVVPDIASSATPMIIMPHPQPEMETSTEGVVDGESEEERTTESNEDIVSKNVPTTPSDVTHHHTSSGKQSSATASWIIAIIALIVLGLLLLATTLFIFRYIRQSRKLHGKYNPAREEHNLSAAYAMPMSHIAKEERLI</sequence>
<evidence type="ECO:0000256" key="7">
    <source>
        <dbReference type="SAM" id="SignalP"/>
    </source>
</evidence>
<comment type="caution">
    <text evidence="4">Lacks conserved residue(s) required for the propagation of feature annotation.</text>
</comment>
<evidence type="ECO:0000313" key="9">
    <source>
        <dbReference type="Proteomes" id="UP000008281"/>
    </source>
</evidence>
<feature type="compositionally biased region" description="Acidic residues" evidence="5">
    <location>
        <begin position="622"/>
        <end position="635"/>
    </location>
</feature>
<dbReference type="AlphaFoldDB" id="E3MCG6"/>
<dbReference type="Gene3D" id="2.10.25.10">
    <property type="entry name" value="Laminin"/>
    <property type="match status" value="3"/>
</dbReference>
<evidence type="ECO:0000256" key="4">
    <source>
        <dbReference type="PROSITE-ProRule" id="PRU00076"/>
    </source>
</evidence>
<dbReference type="STRING" id="31234.E3MCG6"/>
<evidence type="ECO:0000256" key="2">
    <source>
        <dbReference type="ARBA" id="ARBA00022737"/>
    </source>
</evidence>
<evidence type="ECO:0000256" key="3">
    <source>
        <dbReference type="ARBA" id="ARBA00023157"/>
    </source>
</evidence>
<evidence type="ECO:0000256" key="6">
    <source>
        <dbReference type="SAM" id="Phobius"/>
    </source>
</evidence>
<evidence type="ECO:0000256" key="1">
    <source>
        <dbReference type="ARBA" id="ARBA00022536"/>
    </source>
</evidence>
<proteinExistence type="predicted"/>
<dbReference type="CDD" id="cd00054">
    <property type="entry name" value="EGF_CA"/>
    <property type="match status" value="3"/>
</dbReference>
<keyword evidence="1 4" id="KW-0245">EGF-like domain</keyword>
<dbReference type="PROSITE" id="PS00022">
    <property type="entry name" value="EGF_1"/>
    <property type="match status" value="3"/>
</dbReference>
<feature type="region of interest" description="Disordered" evidence="5">
    <location>
        <begin position="622"/>
        <end position="643"/>
    </location>
</feature>
<dbReference type="GO" id="GO:0030424">
    <property type="term" value="C:axon"/>
    <property type="evidence" value="ECO:0007669"/>
    <property type="project" value="EnsemblMetazoa"/>
</dbReference>
<dbReference type="HOGENOM" id="CLU_311306_0_0_1"/>
<dbReference type="GO" id="GO:0005509">
    <property type="term" value="F:calcium ion binding"/>
    <property type="evidence" value="ECO:0007669"/>
    <property type="project" value="InterPro"/>
</dbReference>
<name>E3MCG6_CAERE</name>
<dbReference type="PROSITE" id="PS01186">
    <property type="entry name" value="EGF_2"/>
    <property type="match status" value="2"/>
</dbReference>
<feature type="compositionally biased region" description="Acidic residues" evidence="5">
    <location>
        <begin position="727"/>
        <end position="741"/>
    </location>
</feature>
<dbReference type="PANTHER" id="PTHR24049">
    <property type="entry name" value="CRUMBS FAMILY MEMBER"/>
    <property type="match status" value="1"/>
</dbReference>
<dbReference type="SMART" id="SM00274">
    <property type="entry name" value="FOLN"/>
    <property type="match status" value="2"/>
</dbReference>
<feature type="region of interest" description="Disordered" evidence="5">
    <location>
        <begin position="565"/>
        <end position="598"/>
    </location>
</feature>
<evidence type="ECO:0000313" key="8">
    <source>
        <dbReference type="EMBL" id="EFO98159.1"/>
    </source>
</evidence>
<dbReference type="GO" id="GO:0009986">
    <property type="term" value="C:cell surface"/>
    <property type="evidence" value="ECO:0007669"/>
    <property type="project" value="EnsemblMetazoa"/>
</dbReference>
<protein>
    <submittedName>
        <fullName evidence="8">CRE-EAT-20 protein</fullName>
    </submittedName>
</protein>
<keyword evidence="6" id="KW-0812">Transmembrane</keyword>
<dbReference type="InterPro" id="IPR051022">
    <property type="entry name" value="Notch_Cell-Fate_Det"/>
</dbReference>
<dbReference type="EMBL" id="DS268434">
    <property type="protein sequence ID" value="EFO98159.1"/>
    <property type="molecule type" value="Genomic_DNA"/>
</dbReference>
<feature type="disulfide bond" evidence="4">
    <location>
        <begin position="247"/>
        <end position="256"/>
    </location>
</feature>
<feature type="compositionally biased region" description="Acidic residues" evidence="5">
    <location>
        <begin position="662"/>
        <end position="677"/>
    </location>
</feature>
<dbReference type="Proteomes" id="UP000008281">
    <property type="component" value="Unassembled WGS sequence"/>
</dbReference>
<feature type="chain" id="PRO_5015089713" evidence="7">
    <location>
        <begin position="21"/>
        <end position="834"/>
    </location>
</feature>
<dbReference type="InterPro" id="IPR003645">
    <property type="entry name" value="Fol_N"/>
</dbReference>
<feature type="disulfide bond" evidence="4">
    <location>
        <begin position="283"/>
        <end position="292"/>
    </location>
</feature>
<feature type="transmembrane region" description="Helical" evidence="6">
    <location>
        <begin position="772"/>
        <end position="794"/>
    </location>
</feature>
<keyword evidence="2" id="KW-0677">Repeat</keyword>
<feature type="region of interest" description="Disordered" evidence="5">
    <location>
        <begin position="657"/>
        <end position="678"/>
    </location>
</feature>
<keyword evidence="6" id="KW-0472">Membrane</keyword>
<accession>E3MCG6</accession>
<dbReference type="SUPFAM" id="SSF57196">
    <property type="entry name" value="EGF/Laminin"/>
    <property type="match status" value="2"/>
</dbReference>
<dbReference type="InterPro" id="IPR001881">
    <property type="entry name" value="EGF-like_Ca-bd_dom"/>
</dbReference>
<dbReference type="InterPro" id="IPR000742">
    <property type="entry name" value="EGF"/>
</dbReference>
<organism evidence="9">
    <name type="scientific">Caenorhabditis remanei</name>
    <name type="common">Caenorhabditis vulgaris</name>
    <dbReference type="NCBI Taxonomy" id="31234"/>
    <lineage>
        <taxon>Eukaryota</taxon>
        <taxon>Metazoa</taxon>
        <taxon>Ecdysozoa</taxon>
        <taxon>Nematoda</taxon>
        <taxon>Chromadorea</taxon>
        <taxon>Rhabditida</taxon>
        <taxon>Rhabditina</taxon>
        <taxon>Rhabditomorpha</taxon>
        <taxon>Rhabditoidea</taxon>
        <taxon>Rhabditidae</taxon>
        <taxon>Peloderinae</taxon>
        <taxon>Caenorhabditis</taxon>
    </lineage>
</organism>
<dbReference type="SMART" id="SM00181">
    <property type="entry name" value="EGF"/>
    <property type="match status" value="4"/>
</dbReference>
<evidence type="ECO:0000256" key="5">
    <source>
        <dbReference type="SAM" id="MobiDB-lite"/>
    </source>
</evidence>
<keyword evidence="9" id="KW-1185">Reference proteome</keyword>
<dbReference type="SMART" id="SM00179">
    <property type="entry name" value="EGF_CA"/>
    <property type="match status" value="3"/>
</dbReference>
<feature type="signal peptide" evidence="7">
    <location>
        <begin position="1"/>
        <end position="20"/>
    </location>
</feature>
<gene>
    <name evidence="8" type="primary">Cre-eat-20</name>
    <name evidence="8" type="ORF">CRE_15365</name>
</gene>
<feature type="region of interest" description="Disordered" evidence="5">
    <location>
        <begin position="713"/>
        <end position="763"/>
    </location>
</feature>
<keyword evidence="3 4" id="KW-1015">Disulfide bond</keyword>
<reference evidence="8" key="1">
    <citation type="submission" date="2007-07" db="EMBL/GenBank/DDBJ databases">
        <title>PCAP assembly of the Caenorhabditis remanei genome.</title>
        <authorList>
            <consortium name="The Caenorhabditis remanei Sequencing Consortium"/>
            <person name="Wilson R.K."/>
        </authorList>
    </citation>
    <scope>NUCLEOTIDE SEQUENCE [LARGE SCALE GENOMIC DNA]</scope>
    <source>
        <strain evidence="8">PB4641</strain>
    </source>
</reference>
<dbReference type="FunCoup" id="E3MCG6">
    <property type="interactions" value="148"/>
</dbReference>
<dbReference type="OrthoDB" id="283575at2759"/>
<dbReference type="Pfam" id="PF00008">
    <property type="entry name" value="EGF"/>
    <property type="match status" value="1"/>
</dbReference>
<dbReference type="OMA" id="MPMSHIA"/>
<feature type="disulfide bond" evidence="4">
    <location>
        <begin position="325"/>
        <end position="334"/>
    </location>
</feature>
<dbReference type="PROSITE" id="PS50026">
    <property type="entry name" value="EGF_3"/>
    <property type="match status" value="3"/>
</dbReference>
<keyword evidence="6" id="KW-1133">Transmembrane helix</keyword>
<dbReference type="eggNOG" id="KOG1217">
    <property type="taxonomic scope" value="Eukaryota"/>
</dbReference>